<proteinExistence type="inferred from homology"/>
<organism evidence="5 6">
    <name type="scientific">Anaerocolumna jejuensis DSM 15929</name>
    <dbReference type="NCBI Taxonomy" id="1121322"/>
    <lineage>
        <taxon>Bacteria</taxon>
        <taxon>Bacillati</taxon>
        <taxon>Bacillota</taxon>
        <taxon>Clostridia</taxon>
        <taxon>Lachnospirales</taxon>
        <taxon>Lachnospiraceae</taxon>
        <taxon>Anaerocolumna</taxon>
    </lineage>
</organism>
<evidence type="ECO:0000259" key="4">
    <source>
        <dbReference type="SMART" id="SM00670"/>
    </source>
</evidence>
<dbReference type="InterPro" id="IPR029060">
    <property type="entry name" value="PIN-like_dom_sf"/>
</dbReference>
<comment type="similarity">
    <text evidence="3">In the N-terminal section; belongs to the PINc/VapC protein family.</text>
</comment>
<keyword evidence="1" id="KW-0547">Nucleotide-binding</keyword>
<accession>A0A1M7A8N7</accession>
<dbReference type="SUPFAM" id="SSF52540">
    <property type="entry name" value="P-loop containing nucleoside triphosphate hydrolases"/>
    <property type="match status" value="1"/>
</dbReference>
<reference evidence="5 6" key="1">
    <citation type="submission" date="2016-11" db="EMBL/GenBank/DDBJ databases">
        <authorList>
            <person name="Jaros S."/>
            <person name="Januszkiewicz K."/>
            <person name="Wedrychowicz H."/>
        </authorList>
    </citation>
    <scope>NUCLEOTIDE SEQUENCE [LARGE SCALE GENOMIC DNA]</scope>
    <source>
        <strain evidence="5 6">DSM 15929</strain>
    </source>
</reference>
<dbReference type="InterPro" id="IPR003714">
    <property type="entry name" value="PhoH"/>
</dbReference>
<protein>
    <submittedName>
        <fullName evidence="5">PhoH-like ATPase</fullName>
    </submittedName>
</protein>
<evidence type="ECO:0000256" key="1">
    <source>
        <dbReference type="ARBA" id="ARBA00022741"/>
    </source>
</evidence>
<dbReference type="Pfam" id="PF13638">
    <property type="entry name" value="PIN_4"/>
    <property type="match status" value="1"/>
</dbReference>
<gene>
    <name evidence="5" type="ORF">SAMN02745136_04788</name>
</gene>
<dbReference type="InterPro" id="IPR051451">
    <property type="entry name" value="PhoH2-like"/>
</dbReference>
<keyword evidence="6" id="KW-1185">Reference proteome</keyword>
<dbReference type="STRING" id="1121322.SAMN02745136_04788"/>
<dbReference type="Pfam" id="PF02562">
    <property type="entry name" value="PhoH"/>
    <property type="match status" value="1"/>
</dbReference>
<dbReference type="OrthoDB" id="9773137at2"/>
<name>A0A1M7A8N7_9FIRM</name>
<keyword evidence="2" id="KW-0067">ATP-binding</keyword>
<evidence type="ECO:0000313" key="6">
    <source>
        <dbReference type="Proteomes" id="UP000184386"/>
    </source>
</evidence>
<evidence type="ECO:0000256" key="2">
    <source>
        <dbReference type="ARBA" id="ARBA00022840"/>
    </source>
</evidence>
<dbReference type="GO" id="GO:0005524">
    <property type="term" value="F:ATP binding"/>
    <property type="evidence" value="ECO:0007669"/>
    <property type="project" value="UniProtKB-KW"/>
</dbReference>
<sequence>MTKTYVLDTNVLIQSPYALLSFEDNKVVLPIAVLEELDKLKNEEGERGANARQSIRYLEQLRQTGNLFEGVALKNGGTLKIEANFVNIDLPFGFASDSNDNRILKVCKGLAEKGESVILVTKDIIVRLKSQKIGIAAEDFTTEQSPHLKEQYTGRLDVYTSDKAMSEFKKKGLSPEQIYLPAAPEDIPPKEGISADDMSSFRQEVQPVYNQFFIIHSETNDKKTLLGRYNGKLIVPLKSLKEEPFGVKPVNVGQKFLQEALMQEAETAPLVIVKGPAGTAKTFYSLAVGLDKIYNADKKSYRRILITRPNVQFDEDIGFLPGTEQEKIAPYLRPIIDNLEILVDRNEKERYKNEKELKGKIDELFARGIIMAEAMNFIRGRSITHTYLIIDEAQNLTPKQVKGIVTRVGKGTKVILLGDPGQIDHPLLDERTNGLSYASEKMKGSPLCYQISMLTEECERSALALDAAQRM</sequence>
<dbReference type="InterPro" id="IPR002716">
    <property type="entry name" value="PIN_dom"/>
</dbReference>
<evidence type="ECO:0000313" key="5">
    <source>
        <dbReference type="EMBL" id="SHL38929.1"/>
    </source>
</evidence>
<dbReference type="RefSeq" id="WP_073279626.1">
    <property type="nucleotide sequence ID" value="NZ_FRAC01000031.1"/>
</dbReference>
<feature type="domain" description="PIN" evidence="4">
    <location>
        <begin position="3"/>
        <end position="128"/>
    </location>
</feature>
<dbReference type="EMBL" id="FRAC01000031">
    <property type="protein sequence ID" value="SHL38929.1"/>
    <property type="molecule type" value="Genomic_DNA"/>
</dbReference>
<dbReference type="Gene3D" id="3.40.50.1010">
    <property type="entry name" value="5'-nuclease"/>
    <property type="match status" value="1"/>
</dbReference>
<dbReference type="PANTHER" id="PTHR30473">
    <property type="entry name" value="PROTEIN PHOH"/>
    <property type="match status" value="1"/>
</dbReference>
<dbReference type="SUPFAM" id="SSF88723">
    <property type="entry name" value="PIN domain-like"/>
    <property type="match status" value="1"/>
</dbReference>
<dbReference type="AlphaFoldDB" id="A0A1M7A8N7"/>
<dbReference type="CDD" id="cd09883">
    <property type="entry name" value="PIN_VapC_PhoHL-ATPase"/>
    <property type="match status" value="1"/>
</dbReference>
<dbReference type="SMART" id="SM00670">
    <property type="entry name" value="PINc"/>
    <property type="match status" value="1"/>
</dbReference>
<dbReference type="InterPro" id="IPR027417">
    <property type="entry name" value="P-loop_NTPase"/>
</dbReference>
<dbReference type="Proteomes" id="UP000184386">
    <property type="component" value="Unassembled WGS sequence"/>
</dbReference>
<dbReference type="GO" id="GO:0005829">
    <property type="term" value="C:cytosol"/>
    <property type="evidence" value="ECO:0007669"/>
    <property type="project" value="TreeGrafter"/>
</dbReference>
<dbReference type="Gene3D" id="3.40.50.300">
    <property type="entry name" value="P-loop containing nucleotide triphosphate hydrolases"/>
    <property type="match status" value="1"/>
</dbReference>
<evidence type="ECO:0000256" key="3">
    <source>
        <dbReference type="ARBA" id="ARBA00046345"/>
    </source>
</evidence>
<dbReference type="PANTHER" id="PTHR30473:SF2">
    <property type="entry name" value="PIN DOMAIN-CONTAINING PROTEIN"/>
    <property type="match status" value="1"/>
</dbReference>